<dbReference type="AlphaFoldDB" id="J9GQZ1"/>
<name>J9GQZ1_9ZZZZ</name>
<dbReference type="Gene3D" id="3.40.30.10">
    <property type="entry name" value="Glutaredoxin"/>
    <property type="match status" value="1"/>
</dbReference>
<comment type="caution">
    <text evidence="1">The sequence shown here is derived from an EMBL/GenBank/DDBJ whole genome shotgun (WGS) entry which is preliminary data.</text>
</comment>
<dbReference type="EMBL" id="AMCI01001647">
    <property type="protein sequence ID" value="EJX04918.1"/>
    <property type="molecule type" value="Genomic_DNA"/>
</dbReference>
<gene>
    <name evidence="1" type="ORF">EVA_06981</name>
</gene>
<evidence type="ECO:0000313" key="1">
    <source>
        <dbReference type="EMBL" id="EJX04918.1"/>
    </source>
</evidence>
<proteinExistence type="predicted"/>
<accession>J9GQZ1</accession>
<sequence>MLPLCKKDRSMHSTDYVMPDSIWFQTKIFTTRLDTDGSRLADVHLRGEQGIVNLYSLLDKPVLVFRYFDRNCESCIEKEAAIIKECVENPGSKVLMIGSFSDYRSMKAYNQAHGIEGNTLQINLNEKLDWQPDTYELPYYFILYPDGRVSHFFMAMPEYATYTRKYLERMNCLLSVL</sequence>
<dbReference type="SUPFAM" id="SSF52833">
    <property type="entry name" value="Thioredoxin-like"/>
    <property type="match status" value="1"/>
</dbReference>
<protein>
    <submittedName>
        <fullName evidence="1">Uncharacterized protein</fullName>
    </submittedName>
</protein>
<dbReference type="InterPro" id="IPR036249">
    <property type="entry name" value="Thioredoxin-like_sf"/>
</dbReference>
<reference evidence="1" key="1">
    <citation type="journal article" date="2012" name="PLoS ONE">
        <title>Gene sets for utilization of primary and secondary nutrition supplies in the distal gut of endangered iberian lynx.</title>
        <authorList>
            <person name="Alcaide M."/>
            <person name="Messina E."/>
            <person name="Richter M."/>
            <person name="Bargiela R."/>
            <person name="Peplies J."/>
            <person name="Huws S.A."/>
            <person name="Newbold C.J."/>
            <person name="Golyshin P.N."/>
            <person name="Simon M.A."/>
            <person name="Lopez G."/>
            <person name="Yakimov M.M."/>
            <person name="Ferrer M."/>
        </authorList>
    </citation>
    <scope>NUCLEOTIDE SEQUENCE</scope>
</reference>
<organism evidence="1">
    <name type="scientific">gut metagenome</name>
    <dbReference type="NCBI Taxonomy" id="749906"/>
    <lineage>
        <taxon>unclassified sequences</taxon>
        <taxon>metagenomes</taxon>
        <taxon>organismal metagenomes</taxon>
    </lineage>
</organism>